<organism evidence="1 2">
    <name type="scientific">Aduncisulcus paluster</name>
    <dbReference type="NCBI Taxonomy" id="2918883"/>
    <lineage>
        <taxon>Eukaryota</taxon>
        <taxon>Metamonada</taxon>
        <taxon>Carpediemonas-like organisms</taxon>
        <taxon>Aduncisulcus</taxon>
    </lineage>
</organism>
<dbReference type="Pfam" id="PF01312">
    <property type="entry name" value="Bac_export_2"/>
    <property type="match status" value="1"/>
</dbReference>
<dbReference type="PANTHER" id="PTHR30531:SF12">
    <property type="entry name" value="FLAGELLAR BIOSYNTHETIC PROTEIN FLHB"/>
    <property type="match status" value="1"/>
</dbReference>
<dbReference type="Proteomes" id="UP001057375">
    <property type="component" value="Unassembled WGS sequence"/>
</dbReference>
<comment type="caution">
    <text evidence="1">The sequence shown here is derived from an EMBL/GenBank/DDBJ whole genome shotgun (WGS) entry which is preliminary data.</text>
</comment>
<keyword evidence="2" id="KW-1185">Reference proteome</keyword>
<feature type="non-terminal residue" evidence="1">
    <location>
        <position position="1"/>
    </location>
</feature>
<reference evidence="1" key="1">
    <citation type="submission" date="2022-03" db="EMBL/GenBank/DDBJ databases">
        <title>Draft genome sequence of Aduncisulcus paluster, a free-living microaerophilic Fornicata.</title>
        <authorList>
            <person name="Yuyama I."/>
            <person name="Kume K."/>
            <person name="Tamura T."/>
            <person name="Inagaki Y."/>
            <person name="Hashimoto T."/>
        </authorList>
    </citation>
    <scope>NUCLEOTIDE SEQUENCE</scope>
    <source>
        <strain evidence="1">NY0171</strain>
    </source>
</reference>
<sequence>ADVPDADVVITNPTHYAVALKYDSEKSEAPAVVAKGINFLALKIKDIAQESKIPIVEDPALARALYDQVEVEEEIPESLYKAIAEIFTFVYNLNNK</sequence>
<proteinExistence type="predicted"/>
<dbReference type="InterPro" id="IPR029025">
    <property type="entry name" value="T3SS_substrate_exporter_C"/>
</dbReference>
<dbReference type="PRINTS" id="PR00950">
    <property type="entry name" value="TYPE3IMSPROT"/>
</dbReference>
<gene>
    <name evidence="1" type="ORF">ADUPG1_002685</name>
</gene>
<dbReference type="Gene3D" id="3.40.1690.10">
    <property type="entry name" value="secretion proteins EscU"/>
    <property type="match status" value="1"/>
</dbReference>
<accession>A0ABQ5KMZ1</accession>
<dbReference type="SUPFAM" id="SSF160544">
    <property type="entry name" value="EscU C-terminal domain-like"/>
    <property type="match status" value="1"/>
</dbReference>
<protein>
    <submittedName>
        <fullName evidence="1">Type III secretion system substrate exporter like protein</fullName>
    </submittedName>
</protein>
<evidence type="ECO:0000313" key="2">
    <source>
        <dbReference type="Proteomes" id="UP001057375"/>
    </source>
</evidence>
<dbReference type="PANTHER" id="PTHR30531">
    <property type="entry name" value="FLAGELLAR BIOSYNTHETIC PROTEIN FLHB"/>
    <property type="match status" value="1"/>
</dbReference>
<dbReference type="EMBL" id="BQXS01003255">
    <property type="protein sequence ID" value="GKT33888.1"/>
    <property type="molecule type" value="Genomic_DNA"/>
</dbReference>
<evidence type="ECO:0000313" key="1">
    <source>
        <dbReference type="EMBL" id="GKT33888.1"/>
    </source>
</evidence>
<dbReference type="InterPro" id="IPR006135">
    <property type="entry name" value="T3SS_substrate_exporter"/>
</dbReference>
<name>A0ABQ5KMZ1_9EUKA</name>